<dbReference type="SMART" id="SM00202">
    <property type="entry name" value="SR"/>
    <property type="match status" value="1"/>
</dbReference>
<keyword evidence="2 12" id="KW-0812">Transmembrane</keyword>
<dbReference type="AlphaFoldDB" id="A0A8C4Q098"/>
<keyword evidence="4 12" id="KW-1133">Transmembrane helix</keyword>
<dbReference type="Ensembl" id="ENSEBUT00000008559.1">
    <property type="protein sequence ID" value="ENSEBUP00000008067.1"/>
    <property type="gene ID" value="ENSEBUG00000005224.1"/>
</dbReference>
<dbReference type="GO" id="GO:0016020">
    <property type="term" value="C:membrane"/>
    <property type="evidence" value="ECO:0007669"/>
    <property type="project" value="UniProtKB-SubCell"/>
</dbReference>
<feature type="coiled-coil region" evidence="10">
    <location>
        <begin position="171"/>
        <end position="201"/>
    </location>
</feature>
<evidence type="ECO:0000313" key="15">
    <source>
        <dbReference type="Proteomes" id="UP000694388"/>
    </source>
</evidence>
<protein>
    <recommendedName>
        <fullName evidence="13">SRCR domain-containing protein</fullName>
    </recommendedName>
</protein>
<dbReference type="PROSITE" id="PS50287">
    <property type="entry name" value="SRCR_2"/>
    <property type="match status" value="1"/>
</dbReference>
<feature type="compositionally biased region" description="Basic and acidic residues" evidence="11">
    <location>
        <begin position="1"/>
        <end position="27"/>
    </location>
</feature>
<evidence type="ECO:0000256" key="6">
    <source>
        <dbReference type="ARBA" id="ARBA00023157"/>
    </source>
</evidence>
<accession>A0A8C4Q098</accession>
<dbReference type="Gene3D" id="3.10.250.10">
    <property type="entry name" value="SRCR-like domain"/>
    <property type="match status" value="1"/>
</dbReference>
<evidence type="ECO:0000256" key="12">
    <source>
        <dbReference type="SAM" id="Phobius"/>
    </source>
</evidence>
<keyword evidence="15" id="KW-1185">Reference proteome</keyword>
<dbReference type="InterPro" id="IPR008160">
    <property type="entry name" value="Collagen"/>
</dbReference>
<keyword evidence="10" id="KW-0175">Coiled coil</keyword>
<dbReference type="GeneTree" id="ENSGT00940000169120"/>
<dbReference type="SUPFAM" id="SSF56487">
    <property type="entry name" value="SRCR-like"/>
    <property type="match status" value="1"/>
</dbReference>
<dbReference type="PANTHER" id="PTHR48071:SF28">
    <property type="entry name" value="SRCR DOMAIN-CONTAINING PROTEIN"/>
    <property type="match status" value="1"/>
</dbReference>
<evidence type="ECO:0000313" key="14">
    <source>
        <dbReference type="Ensembl" id="ENSEBUP00000008067.1"/>
    </source>
</evidence>
<keyword evidence="3" id="KW-0735">Signal-anchor</keyword>
<evidence type="ECO:0000256" key="3">
    <source>
        <dbReference type="ARBA" id="ARBA00022968"/>
    </source>
</evidence>
<evidence type="ECO:0000256" key="10">
    <source>
        <dbReference type="SAM" id="Coils"/>
    </source>
</evidence>
<dbReference type="Proteomes" id="UP000694388">
    <property type="component" value="Unplaced"/>
</dbReference>
<feature type="compositionally biased region" description="Basic and acidic residues" evidence="11">
    <location>
        <begin position="273"/>
        <end position="282"/>
    </location>
</feature>
<keyword evidence="6 9" id="KW-1015">Disulfide bond</keyword>
<sequence>MNWIRLRESQSEERSELQDSSALEERSNSLTDGYSETTSVFSSNAVRLRKMSIFPNNCWKIILATLSLLCLVSLFIGFYLLHAHLTQDRRDNKETFTDRFTSHDLPVSMAGELEALRAQVTAQSGNLEELRASVLRLQMMASGNISLVPQERPQGTGTSVSAELAALSARVTRLDGQLAEQNNLCAELQNATEKIRVWNRNPGTVPVQVRGPPGPKGDTGDHGPAGNDGQRGLPGPVGPRGMKGNLGPRGDMGRLGYSGIRGPMGYPGADGDPGPRGEKGEKGQAAFSASSMASLIRLAGSPRTNEGRLEISHNGEWGTVCGVEWDELDAGVVCRMLGYGSGIPVYGAYYGQGDGKILMTGVKCNGMENSIFKCDFPGWGIHDCNHTEDAGVDCA</sequence>
<organism evidence="14 15">
    <name type="scientific">Eptatretus burgeri</name>
    <name type="common">Inshore hagfish</name>
    <dbReference type="NCBI Taxonomy" id="7764"/>
    <lineage>
        <taxon>Eukaryota</taxon>
        <taxon>Metazoa</taxon>
        <taxon>Chordata</taxon>
        <taxon>Craniata</taxon>
        <taxon>Vertebrata</taxon>
        <taxon>Cyclostomata</taxon>
        <taxon>Myxini</taxon>
        <taxon>Myxiniformes</taxon>
        <taxon>Myxinidae</taxon>
        <taxon>Eptatretinae</taxon>
        <taxon>Eptatretus</taxon>
    </lineage>
</organism>
<keyword evidence="7" id="KW-0675">Receptor</keyword>
<comment type="caution">
    <text evidence="9">Lacks conserved residue(s) required for the propagation of feature annotation.</text>
</comment>
<evidence type="ECO:0000256" key="5">
    <source>
        <dbReference type="ARBA" id="ARBA00023136"/>
    </source>
</evidence>
<proteinExistence type="predicted"/>
<dbReference type="PANTHER" id="PTHR48071">
    <property type="entry name" value="SRCR DOMAIN-CONTAINING PROTEIN"/>
    <property type="match status" value="1"/>
</dbReference>
<dbReference type="PRINTS" id="PR00258">
    <property type="entry name" value="SPERACTRCPTR"/>
</dbReference>
<feature type="region of interest" description="Disordered" evidence="11">
    <location>
        <begin position="1"/>
        <end position="30"/>
    </location>
</feature>
<feature type="disulfide bond" evidence="9">
    <location>
        <begin position="364"/>
        <end position="374"/>
    </location>
</feature>
<dbReference type="Ensembl" id="ENSEBUT00000008543.1">
    <property type="protein sequence ID" value="ENSEBUP00000008051.1"/>
    <property type="gene ID" value="ENSEBUG00000005224.1"/>
</dbReference>
<feature type="domain" description="SRCR" evidence="13">
    <location>
        <begin position="296"/>
        <end position="395"/>
    </location>
</feature>
<evidence type="ECO:0000256" key="9">
    <source>
        <dbReference type="PROSITE-ProRule" id="PRU00196"/>
    </source>
</evidence>
<evidence type="ECO:0000259" key="13">
    <source>
        <dbReference type="PROSITE" id="PS50287"/>
    </source>
</evidence>
<evidence type="ECO:0000256" key="1">
    <source>
        <dbReference type="ARBA" id="ARBA00004606"/>
    </source>
</evidence>
<comment type="subcellular location">
    <subcellularLocation>
        <location evidence="1">Membrane</location>
        <topology evidence="1">Single-pass type II membrane protein</topology>
    </subcellularLocation>
</comment>
<feature type="region of interest" description="Disordered" evidence="11">
    <location>
        <begin position="203"/>
        <end position="282"/>
    </location>
</feature>
<dbReference type="InterPro" id="IPR001190">
    <property type="entry name" value="SRCR"/>
</dbReference>
<reference evidence="14" key="1">
    <citation type="submission" date="2025-05" db="UniProtKB">
        <authorList>
            <consortium name="Ensembl"/>
        </authorList>
    </citation>
    <scope>IDENTIFICATION</scope>
</reference>
<keyword evidence="5 12" id="KW-0472">Membrane</keyword>
<feature type="transmembrane region" description="Helical" evidence="12">
    <location>
        <begin position="58"/>
        <end position="81"/>
    </location>
</feature>
<dbReference type="Pfam" id="PF00530">
    <property type="entry name" value="SRCR"/>
    <property type="match status" value="1"/>
</dbReference>
<evidence type="ECO:0000256" key="4">
    <source>
        <dbReference type="ARBA" id="ARBA00022989"/>
    </source>
</evidence>
<evidence type="ECO:0000256" key="11">
    <source>
        <dbReference type="SAM" id="MobiDB-lite"/>
    </source>
</evidence>
<name>A0A8C4Q098_EPTBU</name>
<dbReference type="InterPro" id="IPR036772">
    <property type="entry name" value="SRCR-like_dom_sf"/>
</dbReference>
<evidence type="ECO:0000256" key="8">
    <source>
        <dbReference type="ARBA" id="ARBA00023180"/>
    </source>
</evidence>
<dbReference type="FunFam" id="3.10.250.10:FF:000011">
    <property type="entry name" value="Scavenger receptor class A member 5"/>
    <property type="match status" value="1"/>
</dbReference>
<evidence type="ECO:0000256" key="2">
    <source>
        <dbReference type="ARBA" id="ARBA00022692"/>
    </source>
</evidence>
<evidence type="ECO:0000256" key="7">
    <source>
        <dbReference type="ARBA" id="ARBA00023170"/>
    </source>
</evidence>
<dbReference type="Pfam" id="PF01391">
    <property type="entry name" value="Collagen"/>
    <property type="match status" value="1"/>
</dbReference>
<keyword evidence="8" id="KW-0325">Glycoprotein</keyword>